<name>A0A0P1EMF8_9RHOB</name>
<dbReference type="Proteomes" id="UP000054823">
    <property type="component" value="Unassembled WGS sequence"/>
</dbReference>
<evidence type="ECO:0000259" key="2">
    <source>
        <dbReference type="PROSITE" id="PS50263"/>
    </source>
</evidence>
<dbReference type="InterPro" id="IPR003010">
    <property type="entry name" value="C-N_Hydrolase"/>
</dbReference>
<dbReference type="PANTHER" id="PTHR23088">
    <property type="entry name" value="NITRILASE-RELATED"/>
    <property type="match status" value="1"/>
</dbReference>
<keyword evidence="1 3" id="KW-0378">Hydrolase</keyword>
<dbReference type="EMBL" id="CYPW01000006">
    <property type="protein sequence ID" value="CUH51544.1"/>
    <property type="molecule type" value="Genomic_DNA"/>
</dbReference>
<dbReference type="CDD" id="cd07572">
    <property type="entry name" value="nit"/>
    <property type="match status" value="1"/>
</dbReference>
<dbReference type="SUPFAM" id="SSF56317">
    <property type="entry name" value="Carbon-nitrogen hydrolase"/>
    <property type="match status" value="1"/>
</dbReference>
<proteinExistence type="predicted"/>
<dbReference type="PROSITE" id="PS50263">
    <property type="entry name" value="CN_HYDROLASE"/>
    <property type="match status" value="1"/>
</dbReference>
<dbReference type="Pfam" id="PF00795">
    <property type="entry name" value="CN_hydrolase"/>
    <property type="match status" value="1"/>
</dbReference>
<reference evidence="3 4" key="1">
    <citation type="submission" date="2015-09" db="EMBL/GenBank/DDBJ databases">
        <authorList>
            <consortium name="Swine Surveillance"/>
        </authorList>
    </citation>
    <scope>NUCLEOTIDE SEQUENCE [LARGE SCALE GENOMIC DNA]</scope>
    <source>
        <strain evidence="3 4">CECT 7688</strain>
    </source>
</reference>
<organism evidence="3 4">
    <name type="scientific">Shimia marina</name>
    <dbReference type="NCBI Taxonomy" id="321267"/>
    <lineage>
        <taxon>Bacteria</taxon>
        <taxon>Pseudomonadati</taxon>
        <taxon>Pseudomonadota</taxon>
        <taxon>Alphaproteobacteria</taxon>
        <taxon>Rhodobacterales</taxon>
        <taxon>Roseobacteraceae</taxon>
    </lineage>
</organism>
<evidence type="ECO:0000256" key="1">
    <source>
        <dbReference type="ARBA" id="ARBA00022801"/>
    </source>
</evidence>
<evidence type="ECO:0000313" key="3">
    <source>
        <dbReference type="EMBL" id="CUH51544.1"/>
    </source>
</evidence>
<evidence type="ECO:0000313" key="4">
    <source>
        <dbReference type="Proteomes" id="UP000054823"/>
    </source>
</evidence>
<sequence>MLLEAKEAGADFAFLPEVMNCLSTSRSHQKAVLQTEEDDATLKALQALCAELDIWLLVGSLGLKTEDADGRFANRSFVVSDKGEIVARYDKIHMFDVDVTPEETYRESDGYRPGNRAVVAQTPFGAFGMSICYDVRFGALHRTLAQHGAEILTVPAAFSHVTGRAHWETLLRARAIETGCFVIAPAQTGQHPTTRGQSRRTHGHSMVIAPWGEVLADAGEAKGVTLVDVDLSLVQKARRQVPSLQHDRDFDGP</sequence>
<protein>
    <submittedName>
        <fullName evidence="3">(R)-stereoselective amidase</fullName>
        <ecNumber evidence="3">3.5.1.100</ecNumber>
    </submittedName>
</protein>
<accession>A0A0P1EMF8</accession>
<keyword evidence="4" id="KW-1185">Reference proteome</keyword>
<dbReference type="EC" id="3.5.1.100" evidence="3"/>
<dbReference type="InterPro" id="IPR045254">
    <property type="entry name" value="Nit1/2_C-N_Hydrolase"/>
</dbReference>
<gene>
    <name evidence="3" type="primary">ramA</name>
    <name evidence="3" type="ORF">SHM7688_00981</name>
</gene>
<dbReference type="STRING" id="321267.SHM7688_00981"/>
<feature type="domain" description="CN hydrolase" evidence="2">
    <location>
        <begin position="1"/>
        <end position="231"/>
    </location>
</feature>
<dbReference type="InterPro" id="IPR036526">
    <property type="entry name" value="C-N_Hydrolase_sf"/>
</dbReference>
<dbReference type="Gene3D" id="3.60.110.10">
    <property type="entry name" value="Carbon-nitrogen hydrolase"/>
    <property type="match status" value="1"/>
</dbReference>
<dbReference type="GO" id="GO:0016811">
    <property type="term" value="F:hydrolase activity, acting on carbon-nitrogen (but not peptide) bonds, in linear amides"/>
    <property type="evidence" value="ECO:0007669"/>
    <property type="project" value="InterPro"/>
</dbReference>
<dbReference type="PANTHER" id="PTHR23088:SF27">
    <property type="entry name" value="DEAMINATED GLUTATHIONE AMIDASE"/>
    <property type="match status" value="1"/>
</dbReference>
<dbReference type="AlphaFoldDB" id="A0A0P1EMF8"/>